<dbReference type="EMBL" id="JAGSYN010000183">
    <property type="protein sequence ID" value="KAG7662204.1"/>
    <property type="molecule type" value="Genomic_DNA"/>
</dbReference>
<evidence type="ECO:0000256" key="1">
    <source>
        <dbReference type="ARBA" id="ARBA00011899"/>
    </source>
</evidence>
<evidence type="ECO:0000259" key="7">
    <source>
        <dbReference type="Pfam" id="PF01979"/>
    </source>
</evidence>
<dbReference type="GeneID" id="73471133"/>
<evidence type="ECO:0000313" key="8">
    <source>
        <dbReference type="EMBL" id="KAG7662204.1"/>
    </source>
</evidence>
<dbReference type="Proteomes" id="UP000694255">
    <property type="component" value="Unassembled WGS sequence"/>
</dbReference>
<name>A0A8J5Q6J9_9ASCO</name>
<dbReference type="InterPro" id="IPR006680">
    <property type="entry name" value="Amidohydro-rel"/>
</dbReference>
<dbReference type="GO" id="GO:0046872">
    <property type="term" value="F:metal ion binding"/>
    <property type="evidence" value="ECO:0007669"/>
    <property type="project" value="UniProtKB-KW"/>
</dbReference>
<dbReference type="CDD" id="cd00854">
    <property type="entry name" value="NagA"/>
    <property type="match status" value="1"/>
</dbReference>
<evidence type="ECO:0000256" key="3">
    <source>
        <dbReference type="ARBA" id="ARBA00022723"/>
    </source>
</evidence>
<dbReference type="InterPro" id="IPR003764">
    <property type="entry name" value="GlcNAc_6-P_deAcase"/>
</dbReference>
<sequence length="424" mass="46671">MATTYTRFTNCHLIDNGQLYEFTDLYFNNQTKKISHPPANKDLITKTIDLHEQILAPGLIDIQNNGVYGLNYSNLNEKSTEKDVIEFKSFYQDAMTKYLSTGVTATCPTVTSNFPEVYARVLPFYKKSRLDDQCDSLGAHLEGPFINVKKKGCHPVETFVDARDGETKLLQTYGGEASLLDNVCIITAAPEIPGVLDLIPSITDRKIIFSIGHTMSSYETGCKAIDSGATMITHLYNAMPQPHHRDAGVVGLINSPVVGDDKTPYFGIICDGVHVDPAMANLAYRSNPNKCVLVTDAMHLFGLPDGTYKWDEQAIVKTGDRLYLEGTDTLAGAATTLPQCLRNLMEWSKISLPQAIKTATNNAALSLGIQNERGFLNIGCDADFIVLDKAGYIQKIYKLGNEVKSSDIKLESHVARDEKISAVL</sequence>
<dbReference type="Pfam" id="PF01979">
    <property type="entry name" value="Amidohydro_1"/>
    <property type="match status" value="1"/>
</dbReference>
<dbReference type="FunFam" id="3.20.20.140:FF:000113">
    <property type="entry name" value="N-acetylglucosamine-6-phosphate deacetylase"/>
    <property type="match status" value="1"/>
</dbReference>
<comment type="similarity">
    <text evidence="6">Belongs to the metallo-dependent hydrolases superfamily. NagA family.</text>
</comment>
<evidence type="ECO:0000256" key="6">
    <source>
        <dbReference type="PIRNR" id="PIRNR038994"/>
    </source>
</evidence>
<dbReference type="OrthoDB" id="10264777at2759"/>
<evidence type="ECO:0000256" key="5">
    <source>
        <dbReference type="ARBA" id="ARBA00047647"/>
    </source>
</evidence>
<proteinExistence type="inferred from homology"/>
<dbReference type="EC" id="3.5.1.25" evidence="1 6"/>
<dbReference type="GO" id="GO:0008448">
    <property type="term" value="F:N-acetylglucosamine-6-phosphate deacetylase activity"/>
    <property type="evidence" value="ECO:0007669"/>
    <property type="project" value="UniProtKB-EC"/>
</dbReference>
<protein>
    <recommendedName>
        <fullName evidence="2 6">N-acetylglucosamine-6-phosphate deacetylase</fullName>
        <ecNumber evidence="1 6">3.5.1.25</ecNumber>
    </recommendedName>
</protein>
<comment type="caution">
    <text evidence="8">The sequence shown here is derived from an EMBL/GenBank/DDBJ whole genome shotgun (WGS) entry which is preliminary data.</text>
</comment>
<accession>A0A8J5Q6J9</accession>
<dbReference type="PIRSF" id="PIRSF038994">
    <property type="entry name" value="NagA"/>
    <property type="match status" value="1"/>
</dbReference>
<keyword evidence="9" id="KW-1185">Reference proteome</keyword>
<evidence type="ECO:0000256" key="2">
    <source>
        <dbReference type="ARBA" id="ARBA00018029"/>
    </source>
</evidence>
<comment type="catalytic activity">
    <reaction evidence="5 6">
        <text>N-acetyl-D-glucosamine 6-phosphate + H2O = D-glucosamine 6-phosphate + acetate</text>
        <dbReference type="Rhea" id="RHEA:22936"/>
        <dbReference type="ChEBI" id="CHEBI:15377"/>
        <dbReference type="ChEBI" id="CHEBI:30089"/>
        <dbReference type="ChEBI" id="CHEBI:57513"/>
        <dbReference type="ChEBI" id="CHEBI:58725"/>
        <dbReference type="EC" id="3.5.1.25"/>
    </reaction>
</comment>
<dbReference type="GO" id="GO:0006046">
    <property type="term" value="P:N-acetylglucosamine catabolic process"/>
    <property type="evidence" value="ECO:0007669"/>
    <property type="project" value="TreeGrafter"/>
</dbReference>
<organism evidence="8 9">
    <name type="scientific">[Candida] subhashii</name>
    <dbReference type="NCBI Taxonomy" id="561895"/>
    <lineage>
        <taxon>Eukaryota</taxon>
        <taxon>Fungi</taxon>
        <taxon>Dikarya</taxon>
        <taxon>Ascomycota</taxon>
        <taxon>Saccharomycotina</taxon>
        <taxon>Pichiomycetes</taxon>
        <taxon>Debaryomycetaceae</taxon>
        <taxon>Spathaspora</taxon>
    </lineage>
</organism>
<reference evidence="8 9" key="1">
    <citation type="journal article" date="2021" name="DNA Res.">
        <title>Genome analysis of Candida subhashii reveals its hybrid nature and dual mitochondrial genome conformations.</title>
        <authorList>
            <person name="Mixao V."/>
            <person name="Hegedusova E."/>
            <person name="Saus E."/>
            <person name="Pryszcz L.P."/>
            <person name="Cillingova A."/>
            <person name="Nosek J."/>
            <person name="Gabaldon T."/>
        </authorList>
    </citation>
    <scope>NUCLEOTIDE SEQUENCE [LARGE SCALE GENOMIC DNA]</scope>
    <source>
        <strain evidence="8 9">CBS 10753</strain>
    </source>
</reference>
<dbReference type="AlphaFoldDB" id="A0A8J5Q6J9"/>
<evidence type="ECO:0000256" key="4">
    <source>
        <dbReference type="ARBA" id="ARBA00022801"/>
    </source>
</evidence>
<dbReference type="RefSeq" id="XP_049262437.1">
    <property type="nucleotide sequence ID" value="XM_049408280.1"/>
</dbReference>
<dbReference type="PANTHER" id="PTHR11113:SF14">
    <property type="entry name" value="N-ACETYLGLUCOSAMINE-6-PHOSPHATE DEACETYLASE"/>
    <property type="match status" value="1"/>
</dbReference>
<keyword evidence="4 6" id="KW-0378">Hydrolase</keyword>
<keyword evidence="6" id="KW-0119">Carbohydrate metabolism</keyword>
<keyword evidence="3" id="KW-0479">Metal-binding</keyword>
<dbReference type="PANTHER" id="PTHR11113">
    <property type="entry name" value="N-ACETYLGLUCOSAMINE-6-PHOSPHATE DEACETYLASE"/>
    <property type="match status" value="1"/>
</dbReference>
<gene>
    <name evidence="8" type="ORF">J8A68_004333</name>
</gene>
<evidence type="ECO:0000313" key="9">
    <source>
        <dbReference type="Proteomes" id="UP000694255"/>
    </source>
</evidence>
<feature type="domain" description="Amidohydrolase-related" evidence="7">
    <location>
        <begin position="54"/>
        <end position="393"/>
    </location>
</feature>